<feature type="domain" description="PcRGLX/YetA-like C-terminal alpha/alpha toroid" evidence="4">
    <location>
        <begin position="511"/>
        <end position="921"/>
    </location>
</feature>
<sequence length="924" mass="102152">MKKITRRKFVKNSVIAVAAAPAFAQLSTNANTRLVTGASATLPAAATATPSKSIAPDPPVAPLHWLEQPTEPVRGVTWGVPWPKGSVKADSGFQLLAGDTESPIQTWPLAYWPDGSLKWTAHALAHGNAPQGNWSVRPVKRAKSNSSLLITETGTHLHINTGKLQCEIARDGHVLFETLSTQNQTTAAQGRLVLLVQQQDADDEQTRFSVSRFEGKISKLTVEQNGPVRAVVKVEGHHAHAGRQLLPFTVRLYFYAGSESIRLVHTIIYDADEQKDFIRGIGVRFDVPLGQQELHNRHIRFAGENDGVFAEAVRGLTGLRRDPGKAFTEAQVAGKATPGNGQLSDNVSKRLQYIPAFGSYTLFQPTPDAFEIQKQTKPGHSWLQSAYGKRSAGTGYLGSPGGGMAFGIRNFWQSHPAQLDIRHADHDTGEVTLWLWAPRAEPMDLRFYHDGMGQDTYAEQLEGLEITYEDYEPGFGRPYGVARTSEMQLWALPATPSNAELAGIAQQIQSPPVLVPTPAWLASSGVFGGAFSLPDRSVPAKADIEKQLDFYFDYYKNQVEVRHWYGFWNYGDFMHAYDTDRHVWKYDVGGFAWDNSELSTDIWLWYYLLRSGRADAFRMAEAMTRHTGEVDVHHIGPFAPLGSRHNVMHWGCSAKQLRISTATNRRFFYYLTADERTGDLMREQIDAVKTLQTIVPVRKVNKSAPKNTENTDLATVSFGTDWGAIAGAWLTEWERTQDKAARDKLLSSMRTIAAQPHGFFTGSSLMNLQTGAFQREPTGKISVSHLSAVFGLAEVCYELTSLVDDKAFKQAWIDYCRLYNATPEAQKAELGESLKKLNLQQGHSRLTAFAAKVTGDKQLATRAWQEFHRGQGGKREAADQTIAINAPDVLNPLQEAPRVSTNGAAQWSLAAMQCLAFAGDAIGQ</sequence>
<dbReference type="InterPro" id="IPR045793">
    <property type="entry name" value="PcRGLX/YetA-like"/>
</dbReference>
<dbReference type="STRING" id="471854.Dfer_1641"/>
<evidence type="ECO:0000256" key="1">
    <source>
        <dbReference type="SAM" id="SignalP"/>
    </source>
</evidence>
<feature type="domain" description="PcRGLX/YetA-like N-terminal RIFT barrel" evidence="2">
    <location>
        <begin position="61"/>
        <end position="137"/>
    </location>
</feature>
<dbReference type="KEGG" id="dfe:Dfer_1641"/>
<protein>
    <recommendedName>
        <fullName evidence="7">Tat pathway signal sequence domain protein</fullName>
    </recommendedName>
</protein>
<dbReference type="eggNOG" id="ENOG502Z86X">
    <property type="taxonomic scope" value="Bacteria"/>
</dbReference>
<feature type="domain" description="PcRGLX/YetA-like central beta-sandwich" evidence="3">
    <location>
        <begin position="149"/>
        <end position="505"/>
    </location>
</feature>
<keyword evidence="6" id="KW-1185">Reference proteome</keyword>
<dbReference type="Pfam" id="PF21345">
    <property type="entry name" value="PcRGLX_2nd"/>
    <property type="match status" value="1"/>
</dbReference>
<name>C6VSR1_DYAFD</name>
<dbReference type="EMBL" id="CP001619">
    <property type="protein sequence ID" value="ACT92883.1"/>
    <property type="molecule type" value="Genomic_DNA"/>
</dbReference>
<evidence type="ECO:0000259" key="3">
    <source>
        <dbReference type="Pfam" id="PF21345"/>
    </source>
</evidence>
<dbReference type="InterPro" id="IPR048329">
    <property type="entry name" value="PcRGLX_1st"/>
</dbReference>
<dbReference type="PANTHER" id="PTHR40081">
    <property type="entry name" value="CONCANAVALIN A-LIKE LECTIN/GLUCANASE"/>
    <property type="match status" value="1"/>
</dbReference>
<evidence type="ECO:0000259" key="4">
    <source>
        <dbReference type="Pfam" id="PF21346"/>
    </source>
</evidence>
<keyword evidence="1" id="KW-0732">Signal</keyword>
<dbReference type="AlphaFoldDB" id="C6VSR1"/>
<dbReference type="Proteomes" id="UP000002011">
    <property type="component" value="Chromosome"/>
</dbReference>
<evidence type="ECO:0000313" key="5">
    <source>
        <dbReference type="EMBL" id="ACT92883.1"/>
    </source>
</evidence>
<evidence type="ECO:0008006" key="7">
    <source>
        <dbReference type="Google" id="ProtNLM"/>
    </source>
</evidence>
<dbReference type="InterPro" id="IPR006311">
    <property type="entry name" value="TAT_signal"/>
</dbReference>
<proteinExistence type="predicted"/>
<dbReference type="PANTHER" id="PTHR40081:SF1">
    <property type="entry name" value="TAT PATHWAY SIGNAL SEQUENCE DOMAIN PROTEIN"/>
    <property type="match status" value="1"/>
</dbReference>
<organism evidence="5 6">
    <name type="scientific">Dyadobacter fermentans (strain ATCC 700827 / DSM 18053 / CIP 107007 / KCTC 52180 / NS114)</name>
    <dbReference type="NCBI Taxonomy" id="471854"/>
    <lineage>
        <taxon>Bacteria</taxon>
        <taxon>Pseudomonadati</taxon>
        <taxon>Bacteroidota</taxon>
        <taxon>Cytophagia</taxon>
        <taxon>Cytophagales</taxon>
        <taxon>Spirosomataceae</taxon>
        <taxon>Dyadobacter</taxon>
    </lineage>
</organism>
<dbReference type="InterPro" id="IPR048330">
    <property type="entry name" value="PcRGLX/YetA_2nd"/>
</dbReference>
<dbReference type="InterPro" id="IPR048331">
    <property type="entry name" value="PcRGLX/YetA_3rd"/>
</dbReference>
<dbReference type="PROSITE" id="PS51318">
    <property type="entry name" value="TAT"/>
    <property type="match status" value="1"/>
</dbReference>
<evidence type="ECO:0000259" key="2">
    <source>
        <dbReference type="Pfam" id="PF19501"/>
    </source>
</evidence>
<dbReference type="Pfam" id="PF21346">
    <property type="entry name" value="PcRGLX_3rd"/>
    <property type="match status" value="1"/>
</dbReference>
<dbReference type="Pfam" id="PF19501">
    <property type="entry name" value="PcRGLX_1st"/>
    <property type="match status" value="1"/>
</dbReference>
<dbReference type="HOGENOM" id="CLU_005777_0_0_10"/>
<feature type="chain" id="PRO_5002969137" description="Tat pathway signal sequence domain protein" evidence="1">
    <location>
        <begin position="25"/>
        <end position="924"/>
    </location>
</feature>
<reference evidence="5 6" key="1">
    <citation type="journal article" date="2009" name="Stand. Genomic Sci.">
        <title>Complete genome sequence of Dyadobacter fermentans type strain (NS114).</title>
        <authorList>
            <person name="Lang E."/>
            <person name="Lapidus A."/>
            <person name="Chertkov O."/>
            <person name="Brettin T."/>
            <person name="Detter J.C."/>
            <person name="Han C."/>
            <person name="Copeland A."/>
            <person name="Glavina Del Rio T."/>
            <person name="Nolan M."/>
            <person name="Chen F."/>
            <person name="Lucas S."/>
            <person name="Tice H."/>
            <person name="Cheng J.F."/>
            <person name="Land M."/>
            <person name="Hauser L."/>
            <person name="Chang Y.J."/>
            <person name="Jeffries C.D."/>
            <person name="Kopitz M."/>
            <person name="Bruce D."/>
            <person name="Goodwin L."/>
            <person name="Pitluck S."/>
            <person name="Ovchinnikova G."/>
            <person name="Pati A."/>
            <person name="Ivanova N."/>
            <person name="Mavrommatis K."/>
            <person name="Chen A."/>
            <person name="Palaniappan K."/>
            <person name="Chain P."/>
            <person name="Bristow J."/>
            <person name="Eisen J.A."/>
            <person name="Markowitz V."/>
            <person name="Hugenholtz P."/>
            <person name="Goker M."/>
            <person name="Rohde M."/>
            <person name="Kyrpides N.C."/>
            <person name="Klenk H.P."/>
        </authorList>
    </citation>
    <scope>NUCLEOTIDE SEQUENCE [LARGE SCALE GENOMIC DNA]</scope>
    <source>
        <strain evidence="6">ATCC 700827 / DSM 18053 / CIP 107007 / KCTC 52180 / NS114</strain>
    </source>
</reference>
<accession>C6VSR1</accession>
<gene>
    <name evidence="5" type="ordered locus">Dfer_1641</name>
</gene>
<dbReference type="OrthoDB" id="262615at2"/>
<feature type="signal peptide" evidence="1">
    <location>
        <begin position="1"/>
        <end position="24"/>
    </location>
</feature>
<evidence type="ECO:0000313" key="6">
    <source>
        <dbReference type="Proteomes" id="UP000002011"/>
    </source>
</evidence>